<evidence type="ECO:0000313" key="2">
    <source>
        <dbReference type="EMBL" id="MVX66840.1"/>
    </source>
</evidence>
<name>A0A964RS86_9CLOT</name>
<dbReference type="EMBL" id="WSRQ01000075">
    <property type="protein sequence ID" value="MVX66840.1"/>
    <property type="molecule type" value="Genomic_DNA"/>
</dbReference>
<evidence type="ECO:0000313" key="3">
    <source>
        <dbReference type="Proteomes" id="UP000656077"/>
    </source>
</evidence>
<dbReference type="RefSeq" id="WP_160361334.1">
    <property type="nucleotide sequence ID" value="NZ_WSRQ01000075.1"/>
</dbReference>
<dbReference type="Gene3D" id="3.40.630.30">
    <property type="match status" value="1"/>
</dbReference>
<reference evidence="2" key="1">
    <citation type="submission" date="2019-12" db="EMBL/GenBank/DDBJ databases">
        <title>Microbes associate with the intestines of laboratory mice.</title>
        <authorList>
            <person name="Navarre W."/>
            <person name="Wong E."/>
        </authorList>
    </citation>
    <scope>NUCLEOTIDE SEQUENCE</scope>
    <source>
        <strain evidence="2">NM79_F5</strain>
    </source>
</reference>
<evidence type="ECO:0000259" key="1">
    <source>
        <dbReference type="Pfam" id="PF00583"/>
    </source>
</evidence>
<dbReference type="Pfam" id="PF00583">
    <property type="entry name" value="Acetyltransf_1"/>
    <property type="match status" value="1"/>
</dbReference>
<dbReference type="InterPro" id="IPR016181">
    <property type="entry name" value="Acyl_CoA_acyltransferase"/>
</dbReference>
<comment type="caution">
    <text evidence="2">The sequence shown here is derived from an EMBL/GenBank/DDBJ whole genome shotgun (WGS) entry which is preliminary data.</text>
</comment>
<dbReference type="Proteomes" id="UP000656077">
    <property type="component" value="Unassembled WGS sequence"/>
</dbReference>
<feature type="domain" description="N-acetyltransferase" evidence="1">
    <location>
        <begin position="51"/>
        <end position="137"/>
    </location>
</feature>
<dbReference type="GO" id="GO:0016747">
    <property type="term" value="F:acyltransferase activity, transferring groups other than amino-acyl groups"/>
    <property type="evidence" value="ECO:0007669"/>
    <property type="project" value="InterPro"/>
</dbReference>
<organism evidence="2 3">
    <name type="scientific">Clostridium chromiireducens</name>
    <dbReference type="NCBI Taxonomy" id="225345"/>
    <lineage>
        <taxon>Bacteria</taxon>
        <taxon>Bacillati</taxon>
        <taxon>Bacillota</taxon>
        <taxon>Clostridia</taxon>
        <taxon>Eubacteriales</taxon>
        <taxon>Clostridiaceae</taxon>
        <taxon>Clostridium</taxon>
    </lineage>
</organism>
<dbReference type="CDD" id="cd04301">
    <property type="entry name" value="NAT_SF"/>
    <property type="match status" value="1"/>
</dbReference>
<accession>A0A964RS86</accession>
<gene>
    <name evidence="2" type="ORF">GKZ28_24575</name>
</gene>
<dbReference type="AlphaFoldDB" id="A0A964RS86"/>
<sequence length="167" mass="19481">MEKQASNFSELEKLNNIYNEACKYFSFDRNHIITRPIDCLTIGDLPPNGIRDNFESLSIYEDSNLVGFMTIYKWYPDKQNMYICFLYINNENRYKGFGKEIIYMITLYCKNAEFASIRVAVSLKNWNGIKFWNGCGFNNLIVVSTNGEFSDKNYGCIELEKRISATN</sequence>
<dbReference type="SUPFAM" id="SSF55729">
    <property type="entry name" value="Acyl-CoA N-acyltransferases (Nat)"/>
    <property type="match status" value="1"/>
</dbReference>
<protein>
    <submittedName>
        <fullName evidence="2">GNAT family N-acetyltransferase</fullName>
    </submittedName>
</protein>
<dbReference type="InterPro" id="IPR000182">
    <property type="entry name" value="GNAT_dom"/>
</dbReference>
<proteinExistence type="predicted"/>